<evidence type="ECO:0000313" key="2">
    <source>
        <dbReference type="EMBL" id="KRL11953.1"/>
    </source>
</evidence>
<dbReference type="EMBL" id="AZEC01000010">
    <property type="protein sequence ID" value="KRL11953.1"/>
    <property type="molecule type" value="Genomic_DNA"/>
</dbReference>
<feature type="domain" description="Mga helix-turn-helix" evidence="1">
    <location>
        <begin position="71"/>
        <end position="142"/>
    </location>
</feature>
<protein>
    <recommendedName>
        <fullName evidence="1">Mga helix-turn-helix domain-containing protein</fullName>
    </recommendedName>
</protein>
<comment type="caution">
    <text evidence="2">The sequence shown here is derived from an EMBL/GenBank/DDBJ whole genome shotgun (WGS) entry which is preliminary data.</text>
</comment>
<organism evidence="2 3">
    <name type="scientific">Schleiferilactobacillus perolens DSM 12744</name>
    <dbReference type="NCBI Taxonomy" id="1423792"/>
    <lineage>
        <taxon>Bacteria</taxon>
        <taxon>Bacillati</taxon>
        <taxon>Bacillota</taxon>
        <taxon>Bacilli</taxon>
        <taxon>Lactobacillales</taxon>
        <taxon>Lactobacillaceae</taxon>
        <taxon>Schleiferilactobacillus</taxon>
    </lineage>
</organism>
<dbReference type="PATRIC" id="fig|1423792.3.peg.572"/>
<gene>
    <name evidence="2" type="ORF">FD09_GL000562</name>
</gene>
<dbReference type="AlphaFoldDB" id="A0A0R1MVB3"/>
<accession>A0A0R1MVB3</accession>
<dbReference type="RefSeq" id="WP_057821299.1">
    <property type="nucleotide sequence ID" value="NZ_AZEC01000010.1"/>
</dbReference>
<evidence type="ECO:0000259" key="1">
    <source>
        <dbReference type="Pfam" id="PF05043"/>
    </source>
</evidence>
<name>A0A0R1MVB3_9LACO</name>
<dbReference type="OrthoDB" id="2188960at2"/>
<dbReference type="Proteomes" id="UP000051330">
    <property type="component" value="Unassembled WGS sequence"/>
</dbReference>
<dbReference type="STRING" id="1423792.FD09_GL000562"/>
<sequence>MLEVINREKGRSFTINDLAQLLEMSYAKTYNTFQSLLEDIEQINHGHRISHTVATINGNDLGIPVDAYRLFLLKRSVEFQVFDYTVQTAHPNLEAFCAKHFISKSTLLRKIGPLRHFFESFGVNWSTTTLQLRGDEKQIRFVLNVIYWVSFHGQEWPFRHVKMYDVVQMRRALSTRKFDPVTALQLDMFLGVCRMRIATGYPMSAMTTYEKIFPGNNYFTAQLITQDMFPTLDGHSLHNENLFLQFYFHIVLSSREMADSSFSELYFYLEKVGGIAWEFTRKFFNFLRPYQRQDEPSLNENHLLVANFARAVVSALVMEGHRFDADDFQPSYFLRDDNSAMSKLMYQYFDQETDNPEFTPLRPFRSELHHNLVLLLAPYLQAVKTKENVDVYLLTERSGFYSRVLEIFLHDLGFVHVLPETAEPNDADVIITSLANPVLLGDEIKLDPTKVFVWYADENSKQYYELYVRLRNQYTSRFIDQEREIEEEPDDIANASGNPE</sequence>
<keyword evidence="3" id="KW-1185">Reference proteome</keyword>
<reference evidence="2 3" key="1">
    <citation type="journal article" date="2015" name="Genome Announc.">
        <title>Expanding the biotechnology potential of lactobacilli through comparative genomics of 213 strains and associated genera.</title>
        <authorList>
            <person name="Sun Z."/>
            <person name="Harris H.M."/>
            <person name="McCann A."/>
            <person name="Guo C."/>
            <person name="Argimon S."/>
            <person name="Zhang W."/>
            <person name="Yang X."/>
            <person name="Jeffery I.B."/>
            <person name="Cooney J.C."/>
            <person name="Kagawa T.F."/>
            <person name="Liu W."/>
            <person name="Song Y."/>
            <person name="Salvetti E."/>
            <person name="Wrobel A."/>
            <person name="Rasinkangas P."/>
            <person name="Parkhill J."/>
            <person name="Rea M.C."/>
            <person name="O'Sullivan O."/>
            <person name="Ritari J."/>
            <person name="Douillard F.P."/>
            <person name="Paul Ross R."/>
            <person name="Yang R."/>
            <person name="Briner A.E."/>
            <person name="Felis G.E."/>
            <person name="de Vos W.M."/>
            <person name="Barrangou R."/>
            <person name="Klaenhammer T.R."/>
            <person name="Caufield P.W."/>
            <person name="Cui Y."/>
            <person name="Zhang H."/>
            <person name="O'Toole P.W."/>
        </authorList>
    </citation>
    <scope>NUCLEOTIDE SEQUENCE [LARGE SCALE GENOMIC DNA]</scope>
    <source>
        <strain evidence="2 3">DSM 12744</strain>
    </source>
</reference>
<proteinExistence type="predicted"/>
<evidence type="ECO:0000313" key="3">
    <source>
        <dbReference type="Proteomes" id="UP000051330"/>
    </source>
</evidence>
<dbReference type="InterPro" id="IPR007737">
    <property type="entry name" value="Mga_HTH"/>
</dbReference>
<dbReference type="Pfam" id="PF05043">
    <property type="entry name" value="Mga"/>
    <property type="match status" value="1"/>
</dbReference>